<dbReference type="RefSeq" id="XP_043169251.1">
    <property type="nucleotide sequence ID" value="XM_043313316.1"/>
</dbReference>
<evidence type="ECO:0000256" key="1">
    <source>
        <dbReference type="SAM" id="MobiDB-lite"/>
    </source>
</evidence>
<evidence type="ECO:0000313" key="3">
    <source>
        <dbReference type="Proteomes" id="UP000676310"/>
    </source>
</evidence>
<protein>
    <submittedName>
        <fullName evidence="2">Uncharacterized protein</fullName>
    </submittedName>
</protein>
<dbReference type="Proteomes" id="UP000676310">
    <property type="component" value="Unassembled WGS sequence"/>
</dbReference>
<proteinExistence type="predicted"/>
<evidence type="ECO:0000313" key="2">
    <source>
        <dbReference type="EMBL" id="CAG5159905.1"/>
    </source>
</evidence>
<keyword evidence="3" id="KW-1185">Reference proteome</keyword>
<comment type="caution">
    <text evidence="2">The sequence shown here is derived from an EMBL/GenBank/DDBJ whole genome shotgun (WGS) entry which is preliminary data.</text>
</comment>
<accession>A0A8J2I369</accession>
<name>A0A8J2I369_9PLEO</name>
<feature type="compositionally biased region" description="Basic residues" evidence="1">
    <location>
        <begin position="19"/>
        <end position="28"/>
    </location>
</feature>
<feature type="compositionally biased region" description="Basic and acidic residues" evidence="1">
    <location>
        <begin position="1"/>
        <end position="10"/>
    </location>
</feature>
<feature type="region of interest" description="Disordered" evidence="1">
    <location>
        <begin position="1"/>
        <end position="28"/>
    </location>
</feature>
<organism evidence="2 3">
    <name type="scientific">Alternaria atra</name>
    <dbReference type="NCBI Taxonomy" id="119953"/>
    <lineage>
        <taxon>Eukaryota</taxon>
        <taxon>Fungi</taxon>
        <taxon>Dikarya</taxon>
        <taxon>Ascomycota</taxon>
        <taxon>Pezizomycotina</taxon>
        <taxon>Dothideomycetes</taxon>
        <taxon>Pleosporomycetidae</taxon>
        <taxon>Pleosporales</taxon>
        <taxon>Pleosporineae</taxon>
        <taxon>Pleosporaceae</taxon>
        <taxon>Alternaria</taxon>
        <taxon>Alternaria sect. Ulocladioides</taxon>
    </lineage>
</organism>
<sequence length="134" mass="15209">MEAQTRDHAALARAASPAKHQHPKKLQKTRSWDRVIVYDADSGDVDIRKKGEVDRESSGYKKLSLPKGKKEVSLFVDQTTETNFKTEEDSRDNDDVFLATLSLDHLGLINRAFLMFGFLSTLYISIAERKLELP</sequence>
<gene>
    <name evidence="2" type="ORF">ALTATR162_LOCUS5697</name>
</gene>
<dbReference type="AlphaFoldDB" id="A0A8J2I369"/>
<dbReference type="EMBL" id="CAJRGZ010000019">
    <property type="protein sequence ID" value="CAG5159905.1"/>
    <property type="molecule type" value="Genomic_DNA"/>
</dbReference>
<dbReference type="OrthoDB" id="5408618at2759"/>
<reference evidence="2" key="1">
    <citation type="submission" date="2021-05" db="EMBL/GenBank/DDBJ databases">
        <authorList>
            <person name="Stam R."/>
        </authorList>
    </citation>
    <scope>NUCLEOTIDE SEQUENCE</scope>
    <source>
        <strain evidence="2">CS162</strain>
    </source>
</reference>
<dbReference type="GeneID" id="67017503"/>